<evidence type="ECO:0000313" key="7">
    <source>
        <dbReference type="Ensembl" id="ENSVKKP00000004219.1"/>
    </source>
</evidence>
<evidence type="ECO:0000259" key="5">
    <source>
        <dbReference type="PROSITE" id="PS50208"/>
    </source>
</evidence>
<dbReference type="PROSITE" id="PS50207">
    <property type="entry name" value="CASPASE_P10"/>
    <property type="match status" value="1"/>
</dbReference>
<feature type="region of interest" description="Disordered" evidence="3">
    <location>
        <begin position="97"/>
        <end position="118"/>
    </location>
</feature>
<dbReference type="GO" id="GO:0043525">
    <property type="term" value="P:positive regulation of neuron apoptotic process"/>
    <property type="evidence" value="ECO:0007669"/>
    <property type="project" value="TreeGrafter"/>
</dbReference>
<dbReference type="Gene3D" id="3.40.50.1460">
    <property type="match status" value="1"/>
</dbReference>
<comment type="similarity">
    <text evidence="1 2">Belongs to the peptidase C14A family.</text>
</comment>
<proteinExistence type="inferred from homology"/>
<dbReference type="GO" id="GO:0004197">
    <property type="term" value="F:cysteine-type endopeptidase activity"/>
    <property type="evidence" value="ECO:0007669"/>
    <property type="project" value="InterPro"/>
</dbReference>
<dbReference type="InterPro" id="IPR015917">
    <property type="entry name" value="Pept_C14A"/>
</dbReference>
<name>A0A8D2IQ71_VARKO</name>
<dbReference type="SMART" id="SM00115">
    <property type="entry name" value="CASc"/>
    <property type="match status" value="1"/>
</dbReference>
<evidence type="ECO:0000256" key="3">
    <source>
        <dbReference type="SAM" id="MobiDB-lite"/>
    </source>
</evidence>
<gene>
    <name evidence="7" type="primary">LOC123016529</name>
</gene>
<dbReference type="PANTHER" id="PTHR10454:SF155">
    <property type="entry name" value="CASPASE-14-LIKE"/>
    <property type="match status" value="1"/>
</dbReference>
<dbReference type="RefSeq" id="XP_044272973.1">
    <property type="nucleotide sequence ID" value="XM_044417038.1"/>
</dbReference>
<reference evidence="7" key="2">
    <citation type="submission" date="2025-09" db="UniProtKB">
        <authorList>
            <consortium name="Ensembl"/>
        </authorList>
    </citation>
    <scope>IDENTIFICATION</scope>
</reference>
<dbReference type="InterPro" id="IPR029030">
    <property type="entry name" value="Caspase-like_dom_sf"/>
</dbReference>
<dbReference type="SMART" id="SM01289">
    <property type="entry name" value="PYRIN"/>
    <property type="match status" value="1"/>
</dbReference>
<dbReference type="InterPro" id="IPR011600">
    <property type="entry name" value="Pept_C14_caspase"/>
</dbReference>
<dbReference type="PROSITE" id="PS50824">
    <property type="entry name" value="DAPIN"/>
    <property type="match status" value="1"/>
</dbReference>
<sequence>MEKEKIKAALSELTDKEIKKLKSDLNDFSKEEEKEGHSKIPWNVLEPLSTPYELADLLMQHYPGRAGRVTVKLLRKLPSNEEANKLENWLNTIQDKGTDIPKKTGKSSTESKTKGARNHVDISGPDLDCYDMKQKRVAFLMCMKVDRPGAEIDFEIMKKICKTFDFKTPTECIDPSLKDLKKKLQDFRETINNSDEEISCCLISLMGHGKLDDHICLKDVPISLAEVFSFFNNKEFPKLRRKPKIFIIQSCRGSNRDYGVEADDQAMVSDMINQKLPTASDYFIVYSSQPGFIAIRDKYHGSPMITTMDEVFADHGMQWHIGDLFTKVNRKMTEEEFLFTNENKPVKVSIVMESTLTKAVYLAPN</sequence>
<dbReference type="OMA" id="TSCIDPD"/>
<dbReference type="Ensembl" id="ENSVKKT00000004336.1">
    <property type="protein sequence ID" value="ENSVKKP00000004219.1"/>
    <property type="gene ID" value="ENSVKKG00000003158.1"/>
</dbReference>
<dbReference type="InterPro" id="IPR004020">
    <property type="entry name" value="DAPIN"/>
</dbReference>
<dbReference type="Pfam" id="PF02758">
    <property type="entry name" value="PYRIN"/>
    <property type="match status" value="1"/>
</dbReference>
<dbReference type="PROSITE" id="PS50208">
    <property type="entry name" value="CASPASE_P20"/>
    <property type="match status" value="1"/>
</dbReference>
<dbReference type="GeneID" id="123016529"/>
<dbReference type="InterPro" id="IPR011029">
    <property type="entry name" value="DEATH-like_dom_sf"/>
</dbReference>
<evidence type="ECO:0000256" key="1">
    <source>
        <dbReference type="ARBA" id="ARBA00010134"/>
    </source>
</evidence>
<dbReference type="InterPro" id="IPR001309">
    <property type="entry name" value="Pept_C14_p20"/>
</dbReference>
<reference evidence="7" key="1">
    <citation type="submission" date="2025-08" db="UniProtKB">
        <authorList>
            <consortium name="Ensembl"/>
        </authorList>
    </citation>
    <scope>IDENTIFICATION</scope>
</reference>
<dbReference type="InterPro" id="IPR002398">
    <property type="entry name" value="Pept_C14"/>
</dbReference>
<dbReference type="SUPFAM" id="SSF52129">
    <property type="entry name" value="Caspase-like"/>
    <property type="match status" value="1"/>
</dbReference>
<dbReference type="PRINTS" id="PR00376">
    <property type="entry name" value="IL1BCENZYME"/>
</dbReference>
<dbReference type="GO" id="GO:0006508">
    <property type="term" value="P:proteolysis"/>
    <property type="evidence" value="ECO:0007669"/>
    <property type="project" value="InterPro"/>
</dbReference>
<dbReference type="Pfam" id="PF00656">
    <property type="entry name" value="Peptidase_C14"/>
    <property type="match status" value="1"/>
</dbReference>
<dbReference type="InterPro" id="IPR002138">
    <property type="entry name" value="Pept_C14_p10"/>
</dbReference>
<dbReference type="Gene3D" id="1.10.533.10">
    <property type="entry name" value="Death Domain, Fas"/>
    <property type="match status" value="1"/>
</dbReference>
<evidence type="ECO:0000313" key="8">
    <source>
        <dbReference type="Proteomes" id="UP000694545"/>
    </source>
</evidence>
<dbReference type="SUPFAM" id="SSF47986">
    <property type="entry name" value="DEATH domain"/>
    <property type="match status" value="1"/>
</dbReference>
<feature type="domain" description="Caspase family p10" evidence="4">
    <location>
        <begin position="272"/>
        <end position="364"/>
    </location>
</feature>
<evidence type="ECO:0000259" key="4">
    <source>
        <dbReference type="PROSITE" id="PS50207"/>
    </source>
</evidence>
<evidence type="ECO:0000259" key="6">
    <source>
        <dbReference type="PROSITE" id="PS50824"/>
    </source>
</evidence>
<protein>
    <recommendedName>
        <fullName evidence="9">Caspase-14-like</fullName>
    </recommendedName>
</protein>
<accession>A0A8D2IQ71</accession>
<organism evidence="7 8">
    <name type="scientific">Varanus komodoensis</name>
    <name type="common">Komodo dragon</name>
    <dbReference type="NCBI Taxonomy" id="61221"/>
    <lineage>
        <taxon>Eukaryota</taxon>
        <taxon>Metazoa</taxon>
        <taxon>Chordata</taxon>
        <taxon>Craniata</taxon>
        <taxon>Vertebrata</taxon>
        <taxon>Euteleostomi</taxon>
        <taxon>Lepidosauria</taxon>
        <taxon>Squamata</taxon>
        <taxon>Bifurcata</taxon>
        <taxon>Unidentata</taxon>
        <taxon>Episquamata</taxon>
        <taxon>Toxicofera</taxon>
        <taxon>Anguimorpha</taxon>
        <taxon>Paleoanguimorpha</taxon>
        <taxon>Varanoidea</taxon>
        <taxon>Varanidae</taxon>
        <taxon>Varanus</taxon>
    </lineage>
</organism>
<keyword evidence="8" id="KW-1185">Reference proteome</keyword>
<dbReference type="Proteomes" id="UP000694545">
    <property type="component" value="Unplaced"/>
</dbReference>
<dbReference type="PANTHER" id="PTHR10454">
    <property type="entry name" value="CASPASE"/>
    <property type="match status" value="1"/>
</dbReference>
<feature type="domain" description="Caspase family p20" evidence="5">
    <location>
        <begin position="174"/>
        <end position="255"/>
    </location>
</feature>
<dbReference type="GO" id="GO:0005829">
    <property type="term" value="C:cytosol"/>
    <property type="evidence" value="ECO:0007669"/>
    <property type="project" value="TreeGrafter"/>
</dbReference>
<dbReference type="AlphaFoldDB" id="A0A8D2IQ71"/>
<evidence type="ECO:0000256" key="2">
    <source>
        <dbReference type="RuleBase" id="RU003971"/>
    </source>
</evidence>
<evidence type="ECO:0008006" key="9">
    <source>
        <dbReference type="Google" id="ProtNLM"/>
    </source>
</evidence>
<feature type="domain" description="Pyrin" evidence="6">
    <location>
        <begin position="1"/>
        <end position="62"/>
    </location>
</feature>